<dbReference type="PANTHER" id="PTHR43531:SF14">
    <property type="entry name" value="METHYL-ACCEPTING CHEMOTAXIS PROTEIN I-RELATED"/>
    <property type="match status" value="1"/>
</dbReference>
<gene>
    <name evidence="6" type="ORF">I6K02_16590</name>
</gene>
<feature type="domain" description="Methyl-accepting transducer" evidence="5">
    <location>
        <begin position="13"/>
        <end position="117"/>
    </location>
</feature>
<evidence type="ECO:0000313" key="6">
    <source>
        <dbReference type="EMBL" id="QRO80708.1"/>
    </source>
</evidence>
<dbReference type="PRINTS" id="PR00260">
    <property type="entry name" value="CHEMTRNSDUCR"/>
</dbReference>
<accession>A0A892IEV5</accession>
<sequence>MAHDVLSVHARDVVASEVRSLAQRSSTAANAIDALIPASVQTIASGSALAGEARSTMADVTRAVARVTDIVGEIAAASPDQSRGIGQVNPTLTQASQRTQQNAEFVEQAAAASKSLDAQGRELAETIVAFRMPNRSATASRDVPPVALQAAAA</sequence>
<dbReference type="InterPro" id="IPR004090">
    <property type="entry name" value="Chemotax_Me-accpt_rcpt"/>
</dbReference>
<comment type="similarity">
    <text evidence="2">Belongs to the methyl-accepting chemotaxis (MCP) protein family.</text>
</comment>
<protein>
    <recommendedName>
        <fullName evidence="5">Methyl-accepting transducer domain-containing protein</fullName>
    </recommendedName>
</protein>
<dbReference type="EMBL" id="CP069483">
    <property type="protein sequence ID" value="QRO80708.1"/>
    <property type="molecule type" value="Genomic_DNA"/>
</dbReference>
<dbReference type="GO" id="GO:0005886">
    <property type="term" value="C:plasma membrane"/>
    <property type="evidence" value="ECO:0007669"/>
    <property type="project" value="TreeGrafter"/>
</dbReference>
<feature type="region of interest" description="Disordered" evidence="4">
    <location>
        <begin position="79"/>
        <end position="100"/>
    </location>
</feature>
<dbReference type="PROSITE" id="PS50111">
    <property type="entry name" value="CHEMOTAXIS_TRANSDUC_2"/>
    <property type="match status" value="1"/>
</dbReference>
<organism evidence="6 7">
    <name type="scientific">Burkholderia dolosa</name>
    <dbReference type="NCBI Taxonomy" id="152500"/>
    <lineage>
        <taxon>Bacteria</taxon>
        <taxon>Pseudomonadati</taxon>
        <taxon>Pseudomonadota</taxon>
        <taxon>Betaproteobacteria</taxon>
        <taxon>Burkholderiales</taxon>
        <taxon>Burkholderiaceae</taxon>
        <taxon>Burkholderia</taxon>
        <taxon>Burkholderia cepacia complex</taxon>
    </lineage>
</organism>
<evidence type="ECO:0000256" key="3">
    <source>
        <dbReference type="PROSITE-ProRule" id="PRU00284"/>
    </source>
</evidence>
<dbReference type="Proteomes" id="UP000625568">
    <property type="component" value="Chromosome 2"/>
</dbReference>
<evidence type="ECO:0000256" key="4">
    <source>
        <dbReference type="SAM" id="MobiDB-lite"/>
    </source>
</evidence>
<dbReference type="PANTHER" id="PTHR43531">
    <property type="entry name" value="PROTEIN ICFG"/>
    <property type="match status" value="1"/>
</dbReference>
<dbReference type="GO" id="GO:0006935">
    <property type="term" value="P:chemotaxis"/>
    <property type="evidence" value="ECO:0007669"/>
    <property type="project" value="InterPro"/>
</dbReference>
<keyword evidence="1" id="KW-0488">Methylation</keyword>
<evidence type="ECO:0000313" key="7">
    <source>
        <dbReference type="Proteomes" id="UP000625568"/>
    </source>
</evidence>
<name>A0A892IEV5_9BURK</name>
<keyword evidence="3" id="KW-0807">Transducer</keyword>
<dbReference type="InterPro" id="IPR004089">
    <property type="entry name" value="MCPsignal_dom"/>
</dbReference>
<dbReference type="Pfam" id="PF00015">
    <property type="entry name" value="MCPsignal"/>
    <property type="match status" value="1"/>
</dbReference>
<evidence type="ECO:0000259" key="5">
    <source>
        <dbReference type="PROSITE" id="PS50111"/>
    </source>
</evidence>
<evidence type="ECO:0000256" key="1">
    <source>
        <dbReference type="ARBA" id="ARBA00022481"/>
    </source>
</evidence>
<feature type="compositionally biased region" description="Polar residues" evidence="4">
    <location>
        <begin position="88"/>
        <end position="100"/>
    </location>
</feature>
<proteinExistence type="inferred from homology"/>
<evidence type="ECO:0000256" key="2">
    <source>
        <dbReference type="ARBA" id="ARBA00029447"/>
    </source>
</evidence>
<dbReference type="GO" id="GO:0004888">
    <property type="term" value="F:transmembrane signaling receptor activity"/>
    <property type="evidence" value="ECO:0007669"/>
    <property type="project" value="InterPro"/>
</dbReference>
<dbReference type="InterPro" id="IPR051310">
    <property type="entry name" value="MCP_chemotaxis"/>
</dbReference>
<dbReference type="AlphaFoldDB" id="A0A892IEV5"/>
<dbReference type="Gene3D" id="1.10.287.950">
    <property type="entry name" value="Methyl-accepting chemotaxis protein"/>
    <property type="match status" value="1"/>
</dbReference>
<keyword evidence="7" id="KW-1185">Reference proteome</keyword>
<dbReference type="GO" id="GO:0007165">
    <property type="term" value="P:signal transduction"/>
    <property type="evidence" value="ECO:0007669"/>
    <property type="project" value="UniProtKB-KW"/>
</dbReference>
<reference evidence="6 7" key="1">
    <citation type="submission" date="2021-02" db="EMBL/GenBank/DDBJ databases">
        <title>FDA dAtabase for Regulatory Grade micrObial Sequences (FDA-ARGOS): Supporting development and validation of Infectious Disease Dx tests.</title>
        <authorList>
            <person name="Minogue T."/>
            <person name="Wolcott M."/>
            <person name="Wasieloski L."/>
            <person name="Aguilar W."/>
            <person name="Moore D."/>
            <person name="Jaissle J."/>
            <person name="Tallon L."/>
            <person name="Sadzewicz L."/>
            <person name="Zhao X."/>
            <person name="Boylan J."/>
            <person name="Ott S."/>
            <person name="Bowen H."/>
            <person name="Vavikolanu K."/>
            <person name="Mehta A."/>
            <person name="Aluvathingal J."/>
            <person name="Nadendla S."/>
            <person name="Yan Y."/>
            <person name="Sichtig H."/>
        </authorList>
    </citation>
    <scope>NUCLEOTIDE SEQUENCE [LARGE SCALE GENOMIC DNA]</scope>
    <source>
        <strain evidence="6 7">FDAARGOS_1272</strain>
    </source>
</reference>
<dbReference type="SUPFAM" id="SSF58104">
    <property type="entry name" value="Methyl-accepting chemotaxis protein (MCP) signaling domain"/>
    <property type="match status" value="1"/>
</dbReference>